<gene>
    <name evidence="1" type="ORF">HD592_000160</name>
</gene>
<dbReference type="InterPro" id="IPR024072">
    <property type="entry name" value="DHFR-like_dom_sf"/>
</dbReference>
<protein>
    <submittedName>
        <fullName evidence="1">Dihydrofolate reductase</fullName>
    </submittedName>
</protein>
<accession>A0A923E3N8</accession>
<reference evidence="1" key="1">
    <citation type="submission" date="2020-08" db="EMBL/GenBank/DDBJ databases">
        <title>Sequencing the genomes of 1000 actinobacteria strains.</title>
        <authorList>
            <person name="Klenk H.-P."/>
        </authorList>
    </citation>
    <scope>NUCLEOTIDE SEQUENCE</scope>
    <source>
        <strain evidence="1">DSM 10695</strain>
    </source>
</reference>
<evidence type="ECO:0000313" key="1">
    <source>
        <dbReference type="EMBL" id="MBB6333595.1"/>
    </source>
</evidence>
<evidence type="ECO:0000313" key="2">
    <source>
        <dbReference type="Proteomes" id="UP000617426"/>
    </source>
</evidence>
<dbReference type="Gene3D" id="3.40.430.10">
    <property type="entry name" value="Dihydrofolate Reductase, subunit A"/>
    <property type="match status" value="1"/>
</dbReference>
<dbReference type="RefSeq" id="WP_221437788.1">
    <property type="nucleotide sequence ID" value="NZ_JACHMK010000001.1"/>
</dbReference>
<proteinExistence type="predicted"/>
<name>A0A923E3N8_9ACTO</name>
<organism evidence="1 2">
    <name type="scientific">Schaalia hyovaginalis</name>
    <dbReference type="NCBI Taxonomy" id="29316"/>
    <lineage>
        <taxon>Bacteria</taxon>
        <taxon>Bacillati</taxon>
        <taxon>Actinomycetota</taxon>
        <taxon>Actinomycetes</taxon>
        <taxon>Actinomycetales</taxon>
        <taxon>Actinomycetaceae</taxon>
        <taxon>Schaalia</taxon>
    </lineage>
</organism>
<comment type="caution">
    <text evidence="1">The sequence shown here is derived from an EMBL/GenBank/DDBJ whole genome shotgun (WGS) entry which is preliminary data.</text>
</comment>
<dbReference type="Proteomes" id="UP000617426">
    <property type="component" value="Unassembled WGS sequence"/>
</dbReference>
<keyword evidence="2" id="KW-1185">Reference proteome</keyword>
<dbReference type="EMBL" id="JACHMK010000001">
    <property type="protein sequence ID" value="MBB6333595.1"/>
    <property type="molecule type" value="Genomic_DNA"/>
</dbReference>
<sequence length="87" mass="9406">MTRTLERIDEVILGRVTYEMWAPYWSTFSSDGPDQAYADFINSATKHVVSRTLAPEDLTLVVHPAIVGASGGGPSRARPRPVCASSA</sequence>
<dbReference type="AlphaFoldDB" id="A0A923E3N8"/>